<keyword evidence="3" id="KW-1185">Reference proteome</keyword>
<proteinExistence type="predicted"/>
<gene>
    <name evidence="2" type="ORF">DPMN_050248</name>
</gene>
<feature type="region of interest" description="Disordered" evidence="1">
    <location>
        <begin position="45"/>
        <end position="74"/>
    </location>
</feature>
<organism evidence="2 3">
    <name type="scientific">Dreissena polymorpha</name>
    <name type="common">Zebra mussel</name>
    <name type="synonym">Mytilus polymorpha</name>
    <dbReference type="NCBI Taxonomy" id="45954"/>
    <lineage>
        <taxon>Eukaryota</taxon>
        <taxon>Metazoa</taxon>
        <taxon>Spiralia</taxon>
        <taxon>Lophotrochozoa</taxon>
        <taxon>Mollusca</taxon>
        <taxon>Bivalvia</taxon>
        <taxon>Autobranchia</taxon>
        <taxon>Heteroconchia</taxon>
        <taxon>Euheterodonta</taxon>
        <taxon>Imparidentia</taxon>
        <taxon>Neoheterodontei</taxon>
        <taxon>Myida</taxon>
        <taxon>Dreissenoidea</taxon>
        <taxon>Dreissenidae</taxon>
        <taxon>Dreissena</taxon>
    </lineage>
</organism>
<evidence type="ECO:0000256" key="1">
    <source>
        <dbReference type="SAM" id="MobiDB-lite"/>
    </source>
</evidence>
<dbReference type="EMBL" id="JAIWYP010000012">
    <property type="protein sequence ID" value="KAH3724432.1"/>
    <property type="molecule type" value="Genomic_DNA"/>
</dbReference>
<sequence length="74" mass="8386">MPRRSGLSINISTSTDKEITKCSSKKVHSTFKTITRPVSPIPVLKQPLRETPDLDCRSPKQVDTINTRHHQPHL</sequence>
<feature type="compositionally biased region" description="Basic and acidic residues" evidence="1">
    <location>
        <begin position="47"/>
        <end position="60"/>
    </location>
</feature>
<evidence type="ECO:0000313" key="2">
    <source>
        <dbReference type="EMBL" id="KAH3724432.1"/>
    </source>
</evidence>
<dbReference type="AlphaFoldDB" id="A0A9D4CH63"/>
<reference evidence="2" key="1">
    <citation type="journal article" date="2019" name="bioRxiv">
        <title>The Genome of the Zebra Mussel, Dreissena polymorpha: A Resource for Invasive Species Research.</title>
        <authorList>
            <person name="McCartney M.A."/>
            <person name="Auch B."/>
            <person name="Kono T."/>
            <person name="Mallez S."/>
            <person name="Zhang Y."/>
            <person name="Obille A."/>
            <person name="Becker A."/>
            <person name="Abrahante J.E."/>
            <person name="Garbe J."/>
            <person name="Badalamenti J.P."/>
            <person name="Herman A."/>
            <person name="Mangelson H."/>
            <person name="Liachko I."/>
            <person name="Sullivan S."/>
            <person name="Sone E.D."/>
            <person name="Koren S."/>
            <person name="Silverstein K.A.T."/>
            <person name="Beckman K.B."/>
            <person name="Gohl D.M."/>
        </authorList>
    </citation>
    <scope>NUCLEOTIDE SEQUENCE</scope>
    <source>
        <strain evidence="2">Duluth1</strain>
        <tissue evidence="2">Whole animal</tissue>
    </source>
</reference>
<evidence type="ECO:0000313" key="3">
    <source>
        <dbReference type="Proteomes" id="UP000828390"/>
    </source>
</evidence>
<comment type="caution">
    <text evidence="2">The sequence shown here is derived from an EMBL/GenBank/DDBJ whole genome shotgun (WGS) entry which is preliminary data.</text>
</comment>
<dbReference type="Proteomes" id="UP000828390">
    <property type="component" value="Unassembled WGS sequence"/>
</dbReference>
<name>A0A9D4CH63_DREPO</name>
<protein>
    <submittedName>
        <fullName evidence="2">Uncharacterized protein</fullName>
    </submittedName>
</protein>
<reference evidence="2" key="2">
    <citation type="submission" date="2020-11" db="EMBL/GenBank/DDBJ databases">
        <authorList>
            <person name="McCartney M.A."/>
            <person name="Auch B."/>
            <person name="Kono T."/>
            <person name="Mallez S."/>
            <person name="Becker A."/>
            <person name="Gohl D.M."/>
            <person name="Silverstein K.A.T."/>
            <person name="Koren S."/>
            <person name="Bechman K.B."/>
            <person name="Herman A."/>
            <person name="Abrahante J.E."/>
            <person name="Garbe J."/>
        </authorList>
    </citation>
    <scope>NUCLEOTIDE SEQUENCE</scope>
    <source>
        <strain evidence="2">Duluth1</strain>
        <tissue evidence="2">Whole animal</tissue>
    </source>
</reference>
<accession>A0A9D4CH63</accession>